<dbReference type="OrthoDB" id="1101576at2759"/>
<dbReference type="GeneTree" id="ENSGT00940000164387"/>
<dbReference type="RefSeq" id="XP_011839503.1">
    <property type="nucleotide sequence ID" value="XM_011984113.1"/>
</dbReference>
<dbReference type="RefSeq" id="XP_011839505.1">
    <property type="nucleotide sequence ID" value="XM_011984115.1"/>
</dbReference>
<reference evidence="1" key="2">
    <citation type="submission" date="2025-09" db="UniProtKB">
        <authorList>
            <consortium name="Ensembl"/>
        </authorList>
    </citation>
    <scope>IDENTIFICATION</scope>
</reference>
<dbReference type="KEGG" id="mleu:105542532"/>
<dbReference type="PANTHER" id="PTHR45913:SF19">
    <property type="entry name" value="LOW QUALITY PROTEIN: ZINC FINGER BED DOMAIN-CONTAINING PROTEIN 5-LIKE"/>
    <property type="match status" value="1"/>
</dbReference>
<dbReference type="RefSeq" id="XP_011839501.1">
    <property type="nucleotide sequence ID" value="XM_011984111.1"/>
</dbReference>
<gene>
    <name evidence="1" type="primary">FAM200B</name>
</gene>
<dbReference type="Ensembl" id="ENSMLET00000001905.1">
    <property type="protein sequence ID" value="ENSMLEP00000000560.1"/>
    <property type="gene ID" value="ENSMLEG00000001723.1"/>
</dbReference>
<dbReference type="RefSeq" id="XP_011839508.1">
    <property type="nucleotide sequence ID" value="XM_011984118.1"/>
</dbReference>
<dbReference type="RefSeq" id="XP_011839500.1">
    <property type="nucleotide sequence ID" value="XM_011984110.1"/>
</dbReference>
<name>A0A2K5XBD0_MANLE</name>
<evidence type="ECO:0000313" key="1">
    <source>
        <dbReference type="Ensembl" id="ENSMLEP00000000560.1"/>
    </source>
</evidence>
<dbReference type="RefSeq" id="XP_011839506.1">
    <property type="nucleotide sequence ID" value="XM_011984116.1"/>
</dbReference>
<reference evidence="1" key="1">
    <citation type="submission" date="2025-08" db="UniProtKB">
        <authorList>
            <consortium name="Ensembl"/>
        </authorList>
    </citation>
    <scope>IDENTIFICATION</scope>
</reference>
<dbReference type="CTD" id="285550"/>
<dbReference type="RefSeq" id="XP_011839498.1">
    <property type="nucleotide sequence ID" value="XM_011984108.1"/>
</dbReference>
<dbReference type="GeneID" id="105542532"/>
<dbReference type="RefSeq" id="XP_011839502.1">
    <property type="nucleotide sequence ID" value="XM_011984112.1"/>
</dbReference>
<dbReference type="InterPro" id="IPR012337">
    <property type="entry name" value="RNaseH-like_sf"/>
</dbReference>
<accession>A0A2K5XBD0</accession>
<dbReference type="AlphaFoldDB" id="A0A2K5XBD0"/>
<evidence type="ECO:0000313" key="2">
    <source>
        <dbReference type="Proteomes" id="UP000233140"/>
    </source>
</evidence>
<dbReference type="OMA" id="YYMFPRF"/>
<organism evidence="1 2">
    <name type="scientific">Mandrillus leucophaeus</name>
    <name type="common">Drill</name>
    <name type="synonym">Papio leucophaeus</name>
    <dbReference type="NCBI Taxonomy" id="9568"/>
    <lineage>
        <taxon>Eukaryota</taxon>
        <taxon>Metazoa</taxon>
        <taxon>Chordata</taxon>
        <taxon>Craniata</taxon>
        <taxon>Vertebrata</taxon>
        <taxon>Euteleostomi</taxon>
        <taxon>Mammalia</taxon>
        <taxon>Eutheria</taxon>
        <taxon>Euarchontoglires</taxon>
        <taxon>Primates</taxon>
        <taxon>Haplorrhini</taxon>
        <taxon>Catarrhini</taxon>
        <taxon>Cercopithecidae</taxon>
        <taxon>Cercopithecinae</taxon>
        <taxon>Mandrillus</taxon>
    </lineage>
</organism>
<dbReference type="RefSeq" id="XP_011839507.1">
    <property type="nucleotide sequence ID" value="XM_011984117.1"/>
</dbReference>
<dbReference type="RefSeq" id="XP_011839504.1">
    <property type="nucleotide sequence ID" value="XM_011984114.1"/>
</dbReference>
<protein>
    <submittedName>
        <fullName evidence="1">Family with sequence similarity 200 member B</fullName>
    </submittedName>
</protein>
<sequence length="657" mass="75895">MDHFFIKRKRNSEVKYTEACSSSSVESGIVNSDNIEKYTDSSLQTSSSFEPHFKKKKVSARRYNEDYLKYGFIKCEKPFENDRPQCVICNNILANESLKPSKLKRHLETQHAELIDKPLEYFQRKKKDVKLSTQFLSSSTTVSEKALLSSYLVAYRVAKEKIANTAAEKIILPACLDIVRTIFDDKSADKLKTIPNDNTVSLRICTIAEHLETMLITRLQSGIDFAIQLDESTDIGSCTTLLVYVRYVWQDDFMEDFLCFLNLTSHLSGLDIFTELERHIVGQYKLNWKNCKGITSDGTATITGKHSRVIKKLLEVTNNGAVWNHCFIHREGLASREIPQSLMEVLKNAVKVVNFIKGSSLNSRLLETFCSEIGTNHTHLLYHTKVRWLSQGKILSRVYELRNEIHFFLIEKKSHLANIFEDDTWVTKLAYLTDIFSILNELSLKLQGKNSDVFQHVERIQGFRKTLLLWQVRLKSNRPSYYMFPRFLQHIEENIINENILKEIKLEILLHLTSLSQTFNHFFPEEKFETLRENSWVKDPFAFQNPESVIELNLVPEEENELLQLSSSYTLKNDYETLSLSAFWIKVKEDFPLLSRKSVLLLLPFTTTSLCELGFSILTQFKTKERNGLNGAAAMRVALSSCVPDWNELMNRQAHPS</sequence>
<dbReference type="SUPFAM" id="SSF53098">
    <property type="entry name" value="Ribonuclease H-like"/>
    <property type="match status" value="1"/>
</dbReference>
<dbReference type="PANTHER" id="PTHR45913">
    <property type="entry name" value="EPM2A-INTERACTING PROTEIN 1"/>
    <property type="match status" value="1"/>
</dbReference>
<keyword evidence="2" id="KW-1185">Reference proteome</keyword>
<dbReference type="Proteomes" id="UP000233140">
    <property type="component" value="Unassembled WGS sequence"/>
</dbReference>
<proteinExistence type="predicted"/>